<sequence>MAKNQFTFNMTEGQLAETTQALDALESTLSELIGLDNAARRSLTKMGQGSEVFCRRALSGLQLNPQIVPPSLDVAVAISKLEALERLLPVVERLRRLAQRATDTQMAVGSDVMDAALEGYGLLKVSGKRQGLDALYRDLAARWAKPRRDSEAAVDA</sequence>
<dbReference type="EMBL" id="JBHSNM010000001">
    <property type="protein sequence ID" value="MFC5569359.1"/>
    <property type="molecule type" value="Genomic_DNA"/>
</dbReference>
<gene>
    <name evidence="1" type="ORF">ACFPN1_04650</name>
</gene>
<evidence type="ECO:0000313" key="2">
    <source>
        <dbReference type="Proteomes" id="UP001596036"/>
    </source>
</evidence>
<dbReference type="RefSeq" id="WP_386753396.1">
    <property type="nucleotide sequence ID" value="NZ_JBHSNM010000001.1"/>
</dbReference>
<comment type="caution">
    <text evidence="1">The sequence shown here is derived from an EMBL/GenBank/DDBJ whole genome shotgun (WGS) entry which is preliminary data.</text>
</comment>
<proteinExistence type="predicted"/>
<keyword evidence="2" id="KW-1185">Reference proteome</keyword>
<protein>
    <submittedName>
        <fullName evidence="1">Uncharacterized protein</fullName>
    </submittedName>
</protein>
<dbReference type="Proteomes" id="UP001596036">
    <property type="component" value="Unassembled WGS sequence"/>
</dbReference>
<organism evidence="1 2">
    <name type="scientific">Lysobacter yangpyeongensis</name>
    <dbReference type="NCBI Taxonomy" id="346182"/>
    <lineage>
        <taxon>Bacteria</taxon>
        <taxon>Pseudomonadati</taxon>
        <taxon>Pseudomonadota</taxon>
        <taxon>Gammaproteobacteria</taxon>
        <taxon>Lysobacterales</taxon>
        <taxon>Lysobacteraceae</taxon>
        <taxon>Lysobacter</taxon>
    </lineage>
</organism>
<accession>A0ABW0SKV4</accession>
<name>A0ABW0SKV4_9GAMM</name>
<evidence type="ECO:0000313" key="1">
    <source>
        <dbReference type="EMBL" id="MFC5569359.1"/>
    </source>
</evidence>
<reference evidence="2" key="1">
    <citation type="journal article" date="2019" name="Int. J. Syst. Evol. Microbiol.">
        <title>The Global Catalogue of Microorganisms (GCM) 10K type strain sequencing project: providing services to taxonomists for standard genome sequencing and annotation.</title>
        <authorList>
            <consortium name="The Broad Institute Genomics Platform"/>
            <consortium name="The Broad Institute Genome Sequencing Center for Infectious Disease"/>
            <person name="Wu L."/>
            <person name="Ma J."/>
        </authorList>
    </citation>
    <scope>NUCLEOTIDE SEQUENCE [LARGE SCALE GENOMIC DNA]</scope>
    <source>
        <strain evidence="2">KACC 11407</strain>
    </source>
</reference>